<dbReference type="NCBIfam" id="TIGR03619">
    <property type="entry name" value="F420_Rv2161c"/>
    <property type="match status" value="1"/>
</dbReference>
<dbReference type="InterPro" id="IPR036661">
    <property type="entry name" value="Luciferase-like_sf"/>
</dbReference>
<dbReference type="PANTHER" id="PTHR30011:SF32">
    <property type="entry name" value="CONSERVED PROTEIN"/>
    <property type="match status" value="1"/>
</dbReference>
<evidence type="ECO:0000259" key="1">
    <source>
        <dbReference type="Pfam" id="PF00296"/>
    </source>
</evidence>
<feature type="domain" description="Luciferase-like" evidence="1">
    <location>
        <begin position="19"/>
        <end position="242"/>
    </location>
</feature>
<gene>
    <name evidence="2" type="ORF">AB5J58_16690</name>
</gene>
<proteinExistence type="predicted"/>
<dbReference type="InterPro" id="IPR051260">
    <property type="entry name" value="Diverse_substr_monoxygenases"/>
</dbReference>
<dbReference type="EMBL" id="CP163431">
    <property type="protein sequence ID" value="XDQ01730.1"/>
    <property type="molecule type" value="Genomic_DNA"/>
</dbReference>
<dbReference type="EC" id="1.-.-.-" evidence="2"/>
<reference evidence="2" key="1">
    <citation type="submission" date="2024-07" db="EMBL/GenBank/DDBJ databases">
        <authorList>
            <person name="Yu S.T."/>
        </authorList>
    </citation>
    <scope>NUCLEOTIDE SEQUENCE</scope>
    <source>
        <strain evidence="2">R08</strain>
    </source>
</reference>
<organism evidence="2">
    <name type="scientific">Streptomyces sp. R08</name>
    <dbReference type="NCBI Taxonomy" id="3238624"/>
    <lineage>
        <taxon>Bacteria</taxon>
        <taxon>Bacillati</taxon>
        <taxon>Actinomycetota</taxon>
        <taxon>Actinomycetes</taxon>
        <taxon>Kitasatosporales</taxon>
        <taxon>Streptomycetaceae</taxon>
        <taxon>Streptomyces</taxon>
    </lineage>
</organism>
<dbReference type="InterPro" id="IPR011251">
    <property type="entry name" value="Luciferase-like_dom"/>
</dbReference>
<keyword evidence="2" id="KW-0560">Oxidoreductase</keyword>
<dbReference type="AlphaFoldDB" id="A0AB39M7A5"/>
<protein>
    <submittedName>
        <fullName evidence="2">LLM class F420-dependent oxidoreductase</fullName>
        <ecNumber evidence="2">1.-.-.-</ecNumber>
    </submittedName>
</protein>
<dbReference type="RefSeq" id="WP_369188045.1">
    <property type="nucleotide sequence ID" value="NZ_CP163431.1"/>
</dbReference>
<dbReference type="Pfam" id="PF00296">
    <property type="entry name" value="Bac_luciferase"/>
    <property type="match status" value="1"/>
</dbReference>
<dbReference type="PANTHER" id="PTHR30011">
    <property type="entry name" value="ALKANESULFONATE MONOOXYGENASE-RELATED"/>
    <property type="match status" value="1"/>
</dbReference>
<dbReference type="GO" id="GO:0016705">
    <property type="term" value="F:oxidoreductase activity, acting on paired donors, with incorporation or reduction of molecular oxygen"/>
    <property type="evidence" value="ECO:0007669"/>
    <property type="project" value="InterPro"/>
</dbReference>
<sequence>MTTRLGIGLPQNRQYDLGKDVPDVARAAEGIGYDSVWVYERALFPELQTQPLYGVPGLPWPDAYRGVAEPLVTLTLTAAATERVELGTAVLVAPLHIPFQLAKALATLDAASGGRVVAGLGSGWSLDEYVAAGMRPFAERGKVMDEVIEVCRAVWGPDPVIYEDGRITRIASAVVGPKPARPIPILVPANTPRAMRRLVDHADGWLPYADGPAQVAESWSQLQDVAAERGRTRPVRTVVRVNPDYTAKRYEGADRQPFQGDVEQIVTDLMAYAGIGLDEFLVDLSWAARDAHELKDVAAEVYSTARTAGF</sequence>
<evidence type="ECO:0000313" key="2">
    <source>
        <dbReference type="EMBL" id="XDQ01730.1"/>
    </source>
</evidence>
<accession>A0AB39M7A5</accession>
<dbReference type="SUPFAM" id="SSF51679">
    <property type="entry name" value="Bacterial luciferase-like"/>
    <property type="match status" value="1"/>
</dbReference>
<dbReference type="Gene3D" id="3.20.20.30">
    <property type="entry name" value="Luciferase-like domain"/>
    <property type="match status" value="1"/>
</dbReference>
<name>A0AB39M7A5_9ACTN</name>
<dbReference type="InterPro" id="IPR019921">
    <property type="entry name" value="Lucif-like_OxRdtase_Rv2161c"/>
</dbReference>